<dbReference type="Proteomes" id="UP000186817">
    <property type="component" value="Unassembled WGS sequence"/>
</dbReference>
<organism evidence="2 3">
    <name type="scientific">Symbiodinium microadriaticum</name>
    <name type="common">Dinoflagellate</name>
    <name type="synonym">Zooxanthella microadriatica</name>
    <dbReference type="NCBI Taxonomy" id="2951"/>
    <lineage>
        <taxon>Eukaryota</taxon>
        <taxon>Sar</taxon>
        <taxon>Alveolata</taxon>
        <taxon>Dinophyceae</taxon>
        <taxon>Suessiales</taxon>
        <taxon>Symbiodiniaceae</taxon>
        <taxon>Symbiodinium</taxon>
    </lineage>
</organism>
<gene>
    <name evidence="2" type="ORF">AK812_SmicGene18325</name>
</gene>
<evidence type="ECO:0000313" key="3">
    <source>
        <dbReference type="Proteomes" id="UP000186817"/>
    </source>
</evidence>
<name>A0A1Q9DVE7_SYMMI</name>
<evidence type="ECO:0000256" key="1">
    <source>
        <dbReference type="SAM" id="MobiDB-lite"/>
    </source>
</evidence>
<evidence type="ECO:0000313" key="2">
    <source>
        <dbReference type="EMBL" id="OLP99146.1"/>
    </source>
</evidence>
<dbReference type="OrthoDB" id="417287at2759"/>
<reference evidence="2 3" key="1">
    <citation type="submission" date="2016-02" db="EMBL/GenBank/DDBJ databases">
        <title>Genome analysis of coral dinoflagellate symbionts highlights evolutionary adaptations to a symbiotic lifestyle.</title>
        <authorList>
            <person name="Aranda M."/>
            <person name="Li Y."/>
            <person name="Liew Y.J."/>
            <person name="Baumgarten S."/>
            <person name="Simakov O."/>
            <person name="Wilson M."/>
            <person name="Piel J."/>
            <person name="Ashoor H."/>
            <person name="Bougouffa S."/>
            <person name="Bajic V.B."/>
            <person name="Ryu T."/>
            <person name="Ravasi T."/>
            <person name="Bayer T."/>
            <person name="Micklem G."/>
            <person name="Kim H."/>
            <person name="Bhak J."/>
            <person name="Lajeunesse T.C."/>
            <person name="Voolstra C.R."/>
        </authorList>
    </citation>
    <scope>NUCLEOTIDE SEQUENCE [LARGE SCALE GENOMIC DNA]</scope>
    <source>
        <strain evidence="2 3">CCMP2467</strain>
    </source>
</reference>
<sequence>MLACSSTEPSPTGNEVWGIPLRFPCGKEKMPALPVREGRQTAALRFWPNGLFGNATKKARVRMDLGGLNADSWCAIGLAMPEGTKLRFRLHVGFQWSEVRTCQWQPTGSMVHQIWTPPQQEPGELSNLVVGVEVLQDFTSDCLPGMVASPWLSSPRFQRLPNVDNDPVKDPSNRQKTLQKAKDGVPVLKAMRTDRGLALPSPRFGFGLELLRSSPRCRMAPA</sequence>
<dbReference type="EMBL" id="LSRX01000373">
    <property type="protein sequence ID" value="OLP99146.1"/>
    <property type="molecule type" value="Genomic_DNA"/>
</dbReference>
<keyword evidence="3" id="KW-1185">Reference proteome</keyword>
<feature type="region of interest" description="Disordered" evidence="1">
    <location>
        <begin position="158"/>
        <end position="181"/>
    </location>
</feature>
<proteinExistence type="predicted"/>
<comment type="caution">
    <text evidence="2">The sequence shown here is derived from an EMBL/GenBank/DDBJ whole genome shotgun (WGS) entry which is preliminary data.</text>
</comment>
<protein>
    <submittedName>
        <fullName evidence="2">Uncharacterized protein</fullName>
    </submittedName>
</protein>
<accession>A0A1Q9DVE7</accession>
<dbReference type="AlphaFoldDB" id="A0A1Q9DVE7"/>